<organism evidence="3 4">
    <name type="scientific">Planotetraspora thailandica</name>
    <dbReference type="NCBI Taxonomy" id="487172"/>
    <lineage>
        <taxon>Bacteria</taxon>
        <taxon>Bacillati</taxon>
        <taxon>Actinomycetota</taxon>
        <taxon>Actinomycetes</taxon>
        <taxon>Streptosporangiales</taxon>
        <taxon>Streptosporangiaceae</taxon>
        <taxon>Planotetraspora</taxon>
    </lineage>
</organism>
<dbReference type="Pfam" id="PF13411">
    <property type="entry name" value="MerR_1"/>
    <property type="match status" value="1"/>
</dbReference>
<name>A0A8J3UYE4_9ACTN</name>
<protein>
    <recommendedName>
        <fullName evidence="2">HTH merR-type domain-containing protein</fullName>
    </recommendedName>
</protein>
<dbReference type="SMART" id="SM00422">
    <property type="entry name" value="HTH_MERR"/>
    <property type="match status" value="1"/>
</dbReference>
<feature type="domain" description="HTH merR-type" evidence="2">
    <location>
        <begin position="7"/>
        <end position="92"/>
    </location>
</feature>
<dbReference type="EMBL" id="BOOR01000012">
    <property type="protein sequence ID" value="GII53837.1"/>
    <property type="molecule type" value="Genomic_DNA"/>
</dbReference>
<dbReference type="Proteomes" id="UP000605992">
    <property type="component" value="Unassembled WGS sequence"/>
</dbReference>
<evidence type="ECO:0000259" key="2">
    <source>
        <dbReference type="SMART" id="SM00422"/>
    </source>
</evidence>
<gene>
    <name evidence="3" type="ORF">Pth03_22260</name>
</gene>
<dbReference type="AlphaFoldDB" id="A0A8J3UYE4"/>
<accession>A0A8J3UYE4</accession>
<dbReference type="CDD" id="cd00592">
    <property type="entry name" value="HTH_MerR-like"/>
    <property type="match status" value="1"/>
</dbReference>
<reference evidence="3" key="1">
    <citation type="submission" date="2021-01" db="EMBL/GenBank/DDBJ databases">
        <title>Whole genome shotgun sequence of Planotetraspora thailandica NBRC 104271.</title>
        <authorList>
            <person name="Komaki H."/>
            <person name="Tamura T."/>
        </authorList>
    </citation>
    <scope>NUCLEOTIDE SEQUENCE</scope>
    <source>
        <strain evidence="3">NBRC 104271</strain>
    </source>
</reference>
<dbReference type="InterPro" id="IPR000551">
    <property type="entry name" value="MerR-type_HTH_dom"/>
</dbReference>
<comment type="caution">
    <text evidence="3">The sequence shown here is derived from an EMBL/GenBank/DDBJ whole genome shotgun (WGS) entry which is preliminary data.</text>
</comment>
<dbReference type="SUPFAM" id="SSF46955">
    <property type="entry name" value="Putative DNA-binding domain"/>
    <property type="match status" value="1"/>
</dbReference>
<feature type="compositionally biased region" description="Low complexity" evidence="1">
    <location>
        <begin position="136"/>
        <end position="170"/>
    </location>
</feature>
<evidence type="ECO:0000256" key="1">
    <source>
        <dbReference type="SAM" id="MobiDB-lite"/>
    </source>
</evidence>
<feature type="region of interest" description="Disordered" evidence="1">
    <location>
        <begin position="136"/>
        <end position="195"/>
    </location>
</feature>
<evidence type="ECO:0000313" key="4">
    <source>
        <dbReference type="Proteomes" id="UP000605992"/>
    </source>
</evidence>
<dbReference type="GO" id="GO:0003677">
    <property type="term" value="F:DNA binding"/>
    <property type="evidence" value="ECO:0007669"/>
    <property type="project" value="InterPro"/>
</dbReference>
<dbReference type="Gene3D" id="1.10.1660.10">
    <property type="match status" value="1"/>
</dbReference>
<evidence type="ECO:0000313" key="3">
    <source>
        <dbReference type="EMBL" id="GII53837.1"/>
    </source>
</evidence>
<dbReference type="GO" id="GO:0006355">
    <property type="term" value="P:regulation of DNA-templated transcription"/>
    <property type="evidence" value="ECO:0007669"/>
    <property type="project" value="InterPro"/>
</dbReference>
<sequence>MGMSETWTIGELAERAAGLLGSQPPVNGRVRDVPNERLIRWYATIGLLDPPLTRRGRIAQYGRRHLLQLVAVKRLQAEGLSIAEIQVRLAGATDAILQHAARIPDVPDAVSPAGAPPREPRRERFWTRSASVISLDSDPMASPPAAALNPHLDALPPNAADTNTAPAASAVPHAKTADTTTERDASGTTAPGDRIAPADVVYGVRLAPGVTVSLSHAGRTVTPAEVQALRAAAEPLLSMLAQFGLADRPDHEGMTS</sequence>
<proteinExistence type="predicted"/>
<keyword evidence="4" id="KW-1185">Reference proteome</keyword>
<dbReference type="InterPro" id="IPR009061">
    <property type="entry name" value="DNA-bd_dom_put_sf"/>
</dbReference>